<gene>
    <name evidence="2" type="ORF">UFOVP246_34</name>
    <name evidence="1" type="ORF">UFOVP59_81</name>
</gene>
<dbReference type="EMBL" id="LR798291">
    <property type="protein sequence ID" value="CAB5220759.1"/>
    <property type="molecule type" value="Genomic_DNA"/>
</dbReference>
<accession>A0A6J5KY08</accession>
<evidence type="ECO:0000313" key="1">
    <source>
        <dbReference type="EMBL" id="CAB4125120.1"/>
    </source>
</evidence>
<proteinExistence type="predicted"/>
<dbReference type="EMBL" id="LR796181">
    <property type="protein sequence ID" value="CAB4125120.1"/>
    <property type="molecule type" value="Genomic_DNA"/>
</dbReference>
<evidence type="ECO:0000313" key="2">
    <source>
        <dbReference type="EMBL" id="CAB5220759.1"/>
    </source>
</evidence>
<name>A0A6J5KY08_9CAUD</name>
<protein>
    <recommendedName>
        <fullName evidence="3">Tail assembly chaperone</fullName>
    </recommendedName>
</protein>
<evidence type="ECO:0008006" key="3">
    <source>
        <dbReference type="Google" id="ProtNLM"/>
    </source>
</evidence>
<organism evidence="1">
    <name type="scientific">uncultured Caudovirales phage</name>
    <dbReference type="NCBI Taxonomy" id="2100421"/>
    <lineage>
        <taxon>Viruses</taxon>
        <taxon>Duplodnaviria</taxon>
        <taxon>Heunggongvirae</taxon>
        <taxon>Uroviricota</taxon>
        <taxon>Caudoviricetes</taxon>
        <taxon>Peduoviridae</taxon>
        <taxon>Maltschvirus</taxon>
        <taxon>Maltschvirus maltsch</taxon>
    </lineage>
</organism>
<reference evidence="1" key="1">
    <citation type="submission" date="2020-04" db="EMBL/GenBank/DDBJ databases">
        <authorList>
            <person name="Chiriac C."/>
            <person name="Salcher M."/>
            <person name="Ghai R."/>
            <person name="Kavagutti S V."/>
        </authorList>
    </citation>
    <scope>NUCLEOTIDE SEQUENCE</scope>
</reference>
<sequence length="134" mass="15293">MTDLSNFIPTSDTITVLLKNPTTDEYIKKDDGTEMSITVYATHSKEYKAAMHEQTNKRIAKAQKLKKNMTFSAEDIEAATIEIVAKTTKDWDVQFNKKSLKFSVAEAISLYEKLPFVREQVAEAQEDYTSFLKL</sequence>